<dbReference type="InterPro" id="IPR051317">
    <property type="entry name" value="Gfo/Idh/MocA_oxidoreduct"/>
</dbReference>
<proteinExistence type="inferred from homology"/>
<evidence type="ECO:0000259" key="4">
    <source>
        <dbReference type="Pfam" id="PF22725"/>
    </source>
</evidence>
<dbReference type="Pfam" id="PF01408">
    <property type="entry name" value="GFO_IDH_MocA"/>
    <property type="match status" value="1"/>
</dbReference>
<dbReference type="InterPro" id="IPR000683">
    <property type="entry name" value="Gfo/Idh/MocA-like_OxRdtase_N"/>
</dbReference>
<evidence type="ECO:0000256" key="2">
    <source>
        <dbReference type="ARBA" id="ARBA00023002"/>
    </source>
</evidence>
<dbReference type="Gene3D" id="3.30.360.10">
    <property type="entry name" value="Dihydrodipicolinate Reductase, domain 2"/>
    <property type="match status" value="1"/>
</dbReference>
<organism evidence="5">
    <name type="scientific">Streptomyces flaveolus</name>
    <dbReference type="NCBI Taxonomy" id="67297"/>
    <lineage>
        <taxon>Bacteria</taxon>
        <taxon>Bacillati</taxon>
        <taxon>Actinomycetota</taxon>
        <taxon>Actinomycetes</taxon>
        <taxon>Kitasatosporales</taxon>
        <taxon>Streptomycetaceae</taxon>
        <taxon>Streptomyces</taxon>
    </lineage>
</organism>
<dbReference type="InterPro" id="IPR055170">
    <property type="entry name" value="GFO_IDH_MocA-like_dom"/>
</dbReference>
<gene>
    <name evidence="5" type="primary">mycB3</name>
</gene>
<dbReference type="InterPro" id="IPR036291">
    <property type="entry name" value="NAD(P)-bd_dom_sf"/>
</dbReference>
<dbReference type="Gene3D" id="3.40.50.720">
    <property type="entry name" value="NAD(P)-binding Rossmann-like Domain"/>
    <property type="match status" value="1"/>
</dbReference>
<reference evidence="5" key="1">
    <citation type="journal article" date="2011" name="Angew. Chem. Int. Ed. Engl.">
        <title>Transcriptome mining of active biosynthetic pathways and their associated products in Streptomyces flaveolus.</title>
        <authorList>
            <person name="Qu X."/>
            <person name="Lei C."/>
            <person name="Liu W."/>
        </authorList>
    </citation>
    <scope>NUCLEOTIDE SEQUENCE</scope>
    <source>
        <strain evidence="5">DSM 9954</strain>
    </source>
</reference>
<evidence type="ECO:0000259" key="3">
    <source>
        <dbReference type="Pfam" id="PF01408"/>
    </source>
</evidence>
<dbReference type="EMBL" id="JF803483">
    <property type="protein sequence ID" value="AFG19412.1"/>
    <property type="molecule type" value="Genomic_DNA"/>
</dbReference>
<dbReference type="Pfam" id="PF22725">
    <property type="entry name" value="GFO_IDH_MocA_C3"/>
    <property type="match status" value="1"/>
</dbReference>
<dbReference type="PANTHER" id="PTHR43708">
    <property type="entry name" value="CONSERVED EXPRESSED OXIDOREDUCTASE (EUROFUNG)"/>
    <property type="match status" value="1"/>
</dbReference>
<evidence type="ECO:0000256" key="1">
    <source>
        <dbReference type="ARBA" id="ARBA00010928"/>
    </source>
</evidence>
<protein>
    <submittedName>
        <fullName evidence="5">MycB3</fullName>
    </submittedName>
</protein>
<dbReference type="GO" id="GO:0016491">
    <property type="term" value="F:oxidoreductase activity"/>
    <property type="evidence" value="ECO:0007669"/>
    <property type="project" value="UniProtKB-KW"/>
</dbReference>
<dbReference type="SUPFAM" id="SSF51735">
    <property type="entry name" value="NAD(P)-binding Rossmann-fold domains"/>
    <property type="match status" value="1"/>
</dbReference>
<dbReference type="GO" id="GO:0000166">
    <property type="term" value="F:nucleotide binding"/>
    <property type="evidence" value="ECO:0007669"/>
    <property type="project" value="InterPro"/>
</dbReference>
<dbReference type="PANTHER" id="PTHR43708:SF5">
    <property type="entry name" value="CONSERVED EXPRESSED OXIDOREDUCTASE (EUROFUNG)-RELATED"/>
    <property type="match status" value="1"/>
</dbReference>
<name>H9TE91_9ACTN</name>
<feature type="domain" description="GFO/IDH/MocA-like oxidoreductase" evidence="4">
    <location>
        <begin position="145"/>
        <end position="290"/>
    </location>
</feature>
<keyword evidence="2" id="KW-0560">Oxidoreductase</keyword>
<comment type="similarity">
    <text evidence="1">Belongs to the Gfo/Idh/MocA family.</text>
</comment>
<dbReference type="AlphaFoldDB" id="H9TE91"/>
<evidence type="ECO:0000313" key="5">
    <source>
        <dbReference type="EMBL" id="AFG19412.1"/>
    </source>
</evidence>
<sequence length="380" mass="40541">MTAPYPDGRPLRAAVVGLGWAARSIWLPRLRDHPGFAVSAVVDPDPASRAAVAADDPDTPALTDVHDLDPAETDLAVVAVPNHLHCDIAGELLRKGVPVFLEKPVCLTSAEAELLAEAEHVGGAMLLAGSAARHRADVRALLACADDLGAVRHVELSWVRARGVPDAGGWFTRRQLSGGGALVDLGWHLFDIAAPLLGPAEFAQVTGTVSDDFVTRDTARVSWRAEESAEGPEQGRVSGRVTADVIDVEDTARAFLVADGGVSLSLHVSWASHEECDVTRIRVDGSAGSATLRCTFGFSPNRLERPELTRTVDGRTRAVTVPEEPVGTEYDRQLDKLLAQLRDPAGARRAVGEARRTIGAIERIYASARAAREKSPSHRV</sequence>
<accession>H9TE91</accession>
<dbReference type="SUPFAM" id="SSF55347">
    <property type="entry name" value="Glyceraldehyde-3-phosphate dehydrogenase-like, C-terminal domain"/>
    <property type="match status" value="1"/>
</dbReference>
<feature type="domain" description="Gfo/Idh/MocA-like oxidoreductase N-terminal" evidence="3">
    <location>
        <begin position="11"/>
        <end position="126"/>
    </location>
</feature>